<reference evidence="2 3" key="1">
    <citation type="submission" date="2013-08" db="EMBL/GenBank/DDBJ databases">
        <title>The genome sequence of Skermanella stibiiresistens.</title>
        <authorList>
            <person name="Zhu W."/>
            <person name="Wang G."/>
        </authorList>
    </citation>
    <scope>NUCLEOTIDE SEQUENCE [LARGE SCALE GENOMIC DNA]</scope>
    <source>
        <strain evidence="2 3">SB22</strain>
    </source>
</reference>
<evidence type="ECO:0000313" key="2">
    <source>
        <dbReference type="EMBL" id="EWY36723.1"/>
    </source>
</evidence>
<protein>
    <recommendedName>
        <fullName evidence="1">Antitoxin Xre/MbcA/ParS-like toxin-binding domain-containing protein</fullName>
    </recommendedName>
</protein>
<dbReference type="OrthoDB" id="7349803at2"/>
<gene>
    <name evidence="2" type="ORF">N825_25720</name>
</gene>
<accession>W9GZ21</accession>
<keyword evidence="3" id="KW-1185">Reference proteome</keyword>
<comment type="caution">
    <text evidence="2">The sequence shown here is derived from an EMBL/GenBank/DDBJ whole genome shotgun (WGS) entry which is preliminary data.</text>
</comment>
<dbReference type="AlphaFoldDB" id="W9GZ21"/>
<dbReference type="GO" id="GO:0003677">
    <property type="term" value="F:DNA binding"/>
    <property type="evidence" value="ECO:0007669"/>
    <property type="project" value="InterPro"/>
</dbReference>
<evidence type="ECO:0000313" key="3">
    <source>
        <dbReference type="Proteomes" id="UP000019486"/>
    </source>
</evidence>
<dbReference type="Proteomes" id="UP000019486">
    <property type="component" value="Unassembled WGS sequence"/>
</dbReference>
<sequence>MQVQEIVAVMGGRVMFGRAVTTALDLQRGLGEAVRLGALDRVVGRVYTDPMARRGLMNRIVPQGTLKRRLREGRLSPAESERTARLANVIAHAEYVWRNEDDARQWLTTPHPELGDRLPIEVAVDEFGARHVEDILEAILQGLPA</sequence>
<evidence type="ECO:0000259" key="1">
    <source>
        <dbReference type="Pfam" id="PF09722"/>
    </source>
</evidence>
<dbReference type="NCBIfam" id="TIGR02293">
    <property type="entry name" value="TAS_TIGR02293"/>
    <property type="match status" value="1"/>
</dbReference>
<dbReference type="Pfam" id="PF09722">
    <property type="entry name" value="Xre_MbcA_ParS_C"/>
    <property type="match status" value="1"/>
</dbReference>
<dbReference type="InterPro" id="IPR024467">
    <property type="entry name" value="Xre/MbcA/ParS-like_toxin-bd"/>
</dbReference>
<dbReference type="PATRIC" id="fig|1385369.3.peg.6271"/>
<name>W9GZ21_9PROT</name>
<dbReference type="InterPro" id="IPR011979">
    <property type="entry name" value="Antitox_Xre"/>
</dbReference>
<organism evidence="2 3">
    <name type="scientific">Skermanella stibiiresistens SB22</name>
    <dbReference type="NCBI Taxonomy" id="1385369"/>
    <lineage>
        <taxon>Bacteria</taxon>
        <taxon>Pseudomonadati</taxon>
        <taxon>Pseudomonadota</taxon>
        <taxon>Alphaproteobacteria</taxon>
        <taxon>Rhodospirillales</taxon>
        <taxon>Azospirillaceae</taxon>
        <taxon>Skermanella</taxon>
    </lineage>
</organism>
<proteinExistence type="predicted"/>
<dbReference type="STRING" id="1385369.N825_25720"/>
<feature type="domain" description="Antitoxin Xre/MbcA/ParS-like toxin-binding" evidence="1">
    <location>
        <begin position="92"/>
        <end position="141"/>
    </location>
</feature>
<dbReference type="EMBL" id="AVFL01000037">
    <property type="protein sequence ID" value="EWY36723.1"/>
    <property type="molecule type" value="Genomic_DNA"/>
</dbReference>
<dbReference type="RefSeq" id="WP_037460155.1">
    <property type="nucleotide sequence ID" value="NZ_AVFL01000037.1"/>
</dbReference>